<accession>A0A4Z0R4S4</accession>
<evidence type="ECO:0000256" key="3">
    <source>
        <dbReference type="ARBA" id="ARBA00022722"/>
    </source>
</evidence>
<evidence type="ECO:0000256" key="7">
    <source>
        <dbReference type="ARBA" id="ARBA00022842"/>
    </source>
</evidence>
<evidence type="ECO:0000313" key="10">
    <source>
        <dbReference type="EMBL" id="TGE37449.1"/>
    </source>
</evidence>
<dbReference type="AlphaFoldDB" id="A0A4Z0R4S4"/>
<evidence type="ECO:0000256" key="4">
    <source>
        <dbReference type="ARBA" id="ARBA00022723"/>
    </source>
</evidence>
<reference evidence="10 11" key="1">
    <citation type="submission" date="2019-03" db="EMBL/GenBank/DDBJ databases">
        <title>Draft Genome Sequence of Desulfosporosinus fructosivorans Strain 63.6F, Isolated from Marine Sediment in the Baltic Sea.</title>
        <authorList>
            <person name="Hausmann B."/>
            <person name="Vandieken V."/>
            <person name="Pjevac P."/>
            <person name="Schreck K."/>
            <person name="Herbold C.W."/>
            <person name="Loy A."/>
        </authorList>
    </citation>
    <scope>NUCLEOTIDE SEQUENCE [LARGE SCALE GENOMIC DNA]</scope>
    <source>
        <strain evidence="10 11">63.6F</strain>
    </source>
</reference>
<gene>
    <name evidence="10" type="ORF">E4K67_15955</name>
</gene>
<dbReference type="GO" id="GO:0070260">
    <property type="term" value="F:5'-tyrosyl-DNA phosphodiesterase activity"/>
    <property type="evidence" value="ECO:0007669"/>
    <property type="project" value="TreeGrafter"/>
</dbReference>
<evidence type="ECO:0000313" key="11">
    <source>
        <dbReference type="Proteomes" id="UP000298460"/>
    </source>
</evidence>
<dbReference type="Pfam" id="PF03372">
    <property type="entry name" value="Exo_endo_phos"/>
    <property type="match status" value="1"/>
</dbReference>
<evidence type="ECO:0000256" key="6">
    <source>
        <dbReference type="ARBA" id="ARBA00022801"/>
    </source>
</evidence>
<comment type="cofactor">
    <cofactor evidence="2">
        <name>Mg(2+)</name>
        <dbReference type="ChEBI" id="CHEBI:18420"/>
    </cofactor>
</comment>
<keyword evidence="5" id="KW-0227">DNA damage</keyword>
<dbReference type="GO" id="GO:0046872">
    <property type="term" value="F:metal ion binding"/>
    <property type="evidence" value="ECO:0007669"/>
    <property type="project" value="UniProtKB-KW"/>
</dbReference>
<name>A0A4Z0R4S4_9FIRM</name>
<proteinExistence type="predicted"/>
<organism evidence="10 11">
    <name type="scientific">Desulfosporosinus fructosivorans</name>
    <dbReference type="NCBI Taxonomy" id="2018669"/>
    <lineage>
        <taxon>Bacteria</taxon>
        <taxon>Bacillati</taxon>
        <taxon>Bacillota</taxon>
        <taxon>Clostridia</taxon>
        <taxon>Eubacteriales</taxon>
        <taxon>Desulfitobacteriaceae</taxon>
        <taxon>Desulfosporosinus</taxon>
    </lineage>
</organism>
<protein>
    <submittedName>
        <fullName evidence="10">Endonuclease</fullName>
    </submittedName>
</protein>
<dbReference type="InterPro" id="IPR051547">
    <property type="entry name" value="TDP2-like"/>
</dbReference>
<keyword evidence="3" id="KW-0540">Nuclease</keyword>
<dbReference type="Gene3D" id="3.60.10.10">
    <property type="entry name" value="Endonuclease/exonuclease/phosphatase"/>
    <property type="match status" value="1"/>
</dbReference>
<dbReference type="SUPFAM" id="SSF56219">
    <property type="entry name" value="DNase I-like"/>
    <property type="match status" value="1"/>
</dbReference>
<keyword evidence="4" id="KW-0479">Metal-binding</keyword>
<feature type="domain" description="Endonuclease/exonuclease/phosphatase" evidence="9">
    <location>
        <begin position="12"/>
        <end position="309"/>
    </location>
</feature>
<evidence type="ECO:0000256" key="5">
    <source>
        <dbReference type="ARBA" id="ARBA00022763"/>
    </source>
</evidence>
<dbReference type="PANTHER" id="PTHR15822">
    <property type="entry name" value="TRAF AND TNF RECEPTOR-ASSOCIATED PROTEIN"/>
    <property type="match status" value="1"/>
</dbReference>
<sequence>MRSSRNVLLSIMTWNIYIGAELTPLLRAIHQQIPRLVTKVFYQFLATDFSKRAKAIAHQIILKKPDIIGLQEAALWELNSPYSQRLVYDFVHILLCELKCRGLVYKVVAQNKNSEATLPSSLWNVIRLTDRDVILVRETSQVKVIRKVETNFKTNLQVKIAGQPFTILRGWSAIDALVQGCRFRLVNTHLDSASPEVQISQANELLSGPAATKIPLIFTGDFNSNANGSGTPTYRNLIAAGFEDTWIAADKSYGFTCCQDADLLNVKSQLNERVDLILFKNNMDWTAVEAEVVGETPRDRTTKLWPSDHAGVYVKLKLKDC</sequence>
<keyword evidence="11" id="KW-1185">Reference proteome</keyword>
<keyword evidence="8" id="KW-0234">DNA repair</keyword>
<dbReference type="OrthoDB" id="9787701at2"/>
<evidence type="ECO:0000256" key="1">
    <source>
        <dbReference type="ARBA" id="ARBA00001936"/>
    </source>
</evidence>
<dbReference type="InterPro" id="IPR005135">
    <property type="entry name" value="Endo/exonuclease/phosphatase"/>
</dbReference>
<dbReference type="GO" id="GO:0005737">
    <property type="term" value="C:cytoplasm"/>
    <property type="evidence" value="ECO:0007669"/>
    <property type="project" value="TreeGrafter"/>
</dbReference>
<dbReference type="GO" id="GO:0003697">
    <property type="term" value="F:single-stranded DNA binding"/>
    <property type="evidence" value="ECO:0007669"/>
    <property type="project" value="TreeGrafter"/>
</dbReference>
<dbReference type="InterPro" id="IPR036691">
    <property type="entry name" value="Endo/exonu/phosph_ase_sf"/>
</dbReference>
<dbReference type="PANTHER" id="PTHR15822:SF4">
    <property type="entry name" value="TYROSYL-DNA PHOSPHODIESTERASE 2"/>
    <property type="match status" value="1"/>
</dbReference>
<dbReference type="GO" id="GO:0004519">
    <property type="term" value="F:endonuclease activity"/>
    <property type="evidence" value="ECO:0007669"/>
    <property type="project" value="UniProtKB-KW"/>
</dbReference>
<keyword evidence="6" id="KW-0378">Hydrolase</keyword>
<dbReference type="EMBL" id="SPQQ01000005">
    <property type="protein sequence ID" value="TGE37449.1"/>
    <property type="molecule type" value="Genomic_DNA"/>
</dbReference>
<comment type="caution">
    <text evidence="10">The sequence shown here is derived from an EMBL/GenBank/DDBJ whole genome shotgun (WGS) entry which is preliminary data.</text>
</comment>
<dbReference type="GO" id="GO:0006302">
    <property type="term" value="P:double-strand break repair"/>
    <property type="evidence" value="ECO:0007669"/>
    <property type="project" value="TreeGrafter"/>
</dbReference>
<evidence type="ECO:0000256" key="2">
    <source>
        <dbReference type="ARBA" id="ARBA00001946"/>
    </source>
</evidence>
<evidence type="ECO:0000256" key="8">
    <source>
        <dbReference type="ARBA" id="ARBA00023204"/>
    </source>
</evidence>
<evidence type="ECO:0000259" key="9">
    <source>
        <dbReference type="Pfam" id="PF03372"/>
    </source>
</evidence>
<keyword evidence="7" id="KW-0460">Magnesium</keyword>
<comment type="cofactor">
    <cofactor evidence="1">
        <name>Mn(2+)</name>
        <dbReference type="ChEBI" id="CHEBI:29035"/>
    </cofactor>
</comment>
<dbReference type="Proteomes" id="UP000298460">
    <property type="component" value="Unassembled WGS sequence"/>
</dbReference>
<keyword evidence="10" id="KW-0255">Endonuclease</keyword>